<evidence type="ECO:0000256" key="1">
    <source>
        <dbReference type="SAM" id="MobiDB-lite"/>
    </source>
</evidence>
<feature type="compositionally biased region" description="Basic and acidic residues" evidence="1">
    <location>
        <begin position="252"/>
        <end position="264"/>
    </location>
</feature>
<gene>
    <name evidence="3" type="ORF">HEB94_007424</name>
</gene>
<feature type="domain" description="Ribosomal RNA large subunit methyltransferase K/L-like methyltransferase" evidence="2">
    <location>
        <begin position="181"/>
        <end position="320"/>
    </location>
</feature>
<dbReference type="CDD" id="cd02440">
    <property type="entry name" value="AdoMet_MTases"/>
    <property type="match status" value="1"/>
</dbReference>
<dbReference type="SUPFAM" id="SSF53335">
    <property type="entry name" value="S-adenosyl-L-methionine-dependent methyltransferases"/>
    <property type="match status" value="1"/>
</dbReference>
<feature type="region of interest" description="Disordered" evidence="1">
    <location>
        <begin position="244"/>
        <end position="264"/>
    </location>
</feature>
<evidence type="ECO:0000313" key="3">
    <source>
        <dbReference type="EMBL" id="MBE1610576.1"/>
    </source>
</evidence>
<keyword evidence="4" id="KW-1185">Reference proteome</keyword>
<name>A0A927RMX2_9ACTN</name>
<evidence type="ECO:0000313" key="4">
    <source>
        <dbReference type="Proteomes" id="UP000638648"/>
    </source>
</evidence>
<dbReference type="InterPro" id="IPR000241">
    <property type="entry name" value="RlmKL-like_Mtase"/>
</dbReference>
<reference evidence="3" key="1">
    <citation type="submission" date="2020-10" db="EMBL/GenBank/DDBJ databases">
        <title>Sequencing the genomes of 1000 actinobacteria strains.</title>
        <authorList>
            <person name="Klenk H.-P."/>
        </authorList>
    </citation>
    <scope>NUCLEOTIDE SEQUENCE</scope>
    <source>
        <strain evidence="3">DSM 45354</strain>
    </source>
</reference>
<accession>A0A927RMX2</accession>
<sequence length="353" mass="38512">MFVLAAPGLAPLVRRELSDLPGVEVSDVGNDGRADVLLCEVAAGRERALLGLRSVEDVFAELGRTFRSEGDKPPWIVRRLLRPGRLAAGLQLWRGNRAGSGRRGGRQPRLTYRAVVRVLQERTWKRTELRRALDAGVAAAEPGWRPADPAQLEVWALEYTKGRFVAGLRLTTAQMRQHGGRGTERPGALRPPIAAAMVALAGRPDVDGPRGAPGTLLDPCCGSGTILVEAKAMGWAVEGRDIDSSAVSSSRRNADTSHVHDGDARDLDLDDASVDACVSNLPFGRQYSVQGDPRVWIKDVMAEFARVTRPGGRVVLLVPELPKEAVPPTLRLRDRHQVRLLGMTSTIWAYERR</sequence>
<dbReference type="RefSeq" id="WP_192753928.1">
    <property type="nucleotide sequence ID" value="NZ_BAABJL010000095.1"/>
</dbReference>
<dbReference type="EMBL" id="JADBEM010000001">
    <property type="protein sequence ID" value="MBE1610576.1"/>
    <property type="molecule type" value="Genomic_DNA"/>
</dbReference>
<dbReference type="Gene3D" id="3.40.50.150">
    <property type="entry name" value="Vaccinia Virus protein VP39"/>
    <property type="match status" value="1"/>
</dbReference>
<dbReference type="PANTHER" id="PTHR14911:SF13">
    <property type="entry name" value="TRNA (GUANINE(6)-N2)-METHYLTRANSFERASE THUMP3"/>
    <property type="match status" value="1"/>
</dbReference>
<dbReference type="InterPro" id="IPR029063">
    <property type="entry name" value="SAM-dependent_MTases_sf"/>
</dbReference>
<evidence type="ECO:0000259" key="2">
    <source>
        <dbReference type="Pfam" id="PF01170"/>
    </source>
</evidence>
<dbReference type="GO" id="GO:0030488">
    <property type="term" value="P:tRNA methylation"/>
    <property type="evidence" value="ECO:0007669"/>
    <property type="project" value="TreeGrafter"/>
</dbReference>
<dbReference type="AlphaFoldDB" id="A0A927RMX2"/>
<dbReference type="Pfam" id="PF01170">
    <property type="entry name" value="UPF0020"/>
    <property type="match status" value="1"/>
</dbReference>
<comment type="caution">
    <text evidence="3">The sequence shown here is derived from an EMBL/GenBank/DDBJ whole genome shotgun (WGS) entry which is preliminary data.</text>
</comment>
<protein>
    <recommendedName>
        <fullName evidence="2">Ribosomal RNA large subunit methyltransferase K/L-like methyltransferase domain-containing protein</fullName>
    </recommendedName>
</protein>
<dbReference type="PANTHER" id="PTHR14911">
    <property type="entry name" value="THUMP DOMAIN-CONTAINING"/>
    <property type="match status" value="1"/>
</dbReference>
<organism evidence="3 4">
    <name type="scientific">Actinopolymorpha pittospori</name>
    <dbReference type="NCBI Taxonomy" id="648752"/>
    <lineage>
        <taxon>Bacteria</taxon>
        <taxon>Bacillati</taxon>
        <taxon>Actinomycetota</taxon>
        <taxon>Actinomycetes</taxon>
        <taxon>Propionibacteriales</taxon>
        <taxon>Actinopolymorphaceae</taxon>
        <taxon>Actinopolymorpha</taxon>
    </lineage>
</organism>
<dbReference type="Proteomes" id="UP000638648">
    <property type="component" value="Unassembled WGS sequence"/>
</dbReference>
<dbReference type="GO" id="GO:0016423">
    <property type="term" value="F:tRNA (guanine) methyltransferase activity"/>
    <property type="evidence" value="ECO:0007669"/>
    <property type="project" value="TreeGrafter"/>
</dbReference>
<proteinExistence type="predicted"/>